<comment type="caution">
    <text evidence="3">The sequence shown here is derived from an EMBL/GenBank/DDBJ whole genome shotgun (WGS) entry which is preliminary data.</text>
</comment>
<organism evidence="3 4">
    <name type="scientific">Meloidogyne enterolobii</name>
    <name type="common">Root-knot nematode worm</name>
    <name type="synonym">Meloidogyne mayaguensis</name>
    <dbReference type="NCBI Taxonomy" id="390850"/>
    <lineage>
        <taxon>Eukaryota</taxon>
        <taxon>Metazoa</taxon>
        <taxon>Ecdysozoa</taxon>
        <taxon>Nematoda</taxon>
        <taxon>Chromadorea</taxon>
        <taxon>Rhabditida</taxon>
        <taxon>Tylenchina</taxon>
        <taxon>Tylenchomorpha</taxon>
        <taxon>Tylenchoidea</taxon>
        <taxon>Meloidogynidae</taxon>
        <taxon>Meloidogyninae</taxon>
        <taxon>Meloidogyne</taxon>
    </lineage>
</organism>
<feature type="transmembrane region" description="Helical" evidence="2">
    <location>
        <begin position="12"/>
        <end position="34"/>
    </location>
</feature>
<evidence type="ECO:0000313" key="4">
    <source>
        <dbReference type="Proteomes" id="UP000580250"/>
    </source>
</evidence>
<evidence type="ECO:0000256" key="1">
    <source>
        <dbReference type="SAM" id="MobiDB-lite"/>
    </source>
</evidence>
<protein>
    <submittedName>
        <fullName evidence="3">Uncharacterized protein</fullName>
    </submittedName>
</protein>
<keyword evidence="2" id="KW-1133">Transmembrane helix</keyword>
<keyword evidence="2" id="KW-0812">Transmembrane</keyword>
<feature type="compositionally biased region" description="Polar residues" evidence="1">
    <location>
        <begin position="44"/>
        <end position="59"/>
    </location>
</feature>
<accession>A0A6V7XUI1</accession>
<evidence type="ECO:0000256" key="2">
    <source>
        <dbReference type="SAM" id="Phobius"/>
    </source>
</evidence>
<feature type="region of interest" description="Disordered" evidence="1">
    <location>
        <begin position="248"/>
        <end position="284"/>
    </location>
</feature>
<feature type="compositionally biased region" description="Basic and acidic residues" evidence="1">
    <location>
        <begin position="70"/>
        <end position="83"/>
    </location>
</feature>
<sequence length="284" mass="32061">MFIFLLLQDANFQFIPLLVILFWSTLAISILPVCCKKSKKSSKTNKLANGNSAKASSDSKMNKRKKKSGKKEDKPKTENDKQKQTFSQVQKLKTTSKSTAGTCKPDNKTTTGEKKKVKEDEEDKSKEKKERKNSELKTAKSFKTCSKSELSMPSEDMMSKHEEIVEIVDVNFIISSKNLKPPKGQTSLSVFNQIRKNAAQHLMEDMSSLHAYDQVPLIDQMRMPKKGKDPILKETENTLYVCDEADTKTTAASTSTEPDLPNIIDSGPVRRWNNIGGKNRRTKY</sequence>
<gene>
    <name evidence="3" type="ORF">MENT_LOCUS56670</name>
</gene>
<feature type="compositionally biased region" description="Basic and acidic residues" evidence="1">
    <location>
        <begin position="105"/>
        <end position="138"/>
    </location>
</feature>
<dbReference type="AlphaFoldDB" id="A0A6V7XUI1"/>
<dbReference type="EMBL" id="CAJEWN010002298">
    <property type="protein sequence ID" value="CAD2203009.1"/>
    <property type="molecule type" value="Genomic_DNA"/>
</dbReference>
<name>A0A6V7XUI1_MELEN</name>
<keyword evidence="2" id="KW-0472">Membrane</keyword>
<feature type="compositionally biased region" description="Low complexity" evidence="1">
    <location>
        <begin position="248"/>
        <end position="257"/>
    </location>
</feature>
<reference evidence="3 4" key="1">
    <citation type="submission" date="2020-08" db="EMBL/GenBank/DDBJ databases">
        <authorList>
            <person name="Koutsovoulos G."/>
            <person name="Danchin GJ E."/>
        </authorList>
    </citation>
    <scope>NUCLEOTIDE SEQUENCE [LARGE SCALE GENOMIC DNA]</scope>
</reference>
<evidence type="ECO:0000313" key="3">
    <source>
        <dbReference type="EMBL" id="CAD2203009.1"/>
    </source>
</evidence>
<proteinExistence type="predicted"/>
<feature type="region of interest" description="Disordered" evidence="1">
    <location>
        <begin position="42"/>
        <end position="140"/>
    </location>
</feature>
<dbReference type="Proteomes" id="UP000580250">
    <property type="component" value="Unassembled WGS sequence"/>
</dbReference>
<feature type="compositionally biased region" description="Polar residues" evidence="1">
    <location>
        <begin position="84"/>
        <end position="101"/>
    </location>
</feature>